<reference evidence="2 3" key="2">
    <citation type="submission" date="2019-04" db="EMBL/GenBank/DDBJ databases">
        <authorList>
            <person name="Yang S."/>
            <person name="Wei W."/>
        </authorList>
    </citation>
    <scope>NUCLEOTIDE SEQUENCE [LARGE SCALE GENOMIC DNA]</scope>
    <source>
        <strain evidence="3">ZP60</strain>
        <plasmid evidence="2 3">unnamed1</plasmid>
    </source>
</reference>
<geneLocation type="plasmid" evidence="2">
    <name>unnamed1</name>
</geneLocation>
<gene>
    <name evidence="2" type="ORF">E5139_16295</name>
</gene>
<dbReference type="Proteomes" id="UP000297053">
    <property type="component" value="Plasmid unnamed1"/>
</dbReference>
<reference evidence="2 3" key="1">
    <citation type="submission" date="2019-04" db="EMBL/GenBank/DDBJ databases">
        <title>Complete genome sequence of Arthrobacter sp. ZXY-2 associated with effective atrazine degradation and salt adaptation.</title>
        <authorList>
            <person name="Zhao X."/>
        </authorList>
    </citation>
    <scope>NUCLEOTIDE SEQUENCE [LARGE SCALE GENOMIC DNA]</scope>
    <source>
        <strain evidence="3">ZP60</strain>
        <plasmid evidence="2 3">unnamed1</plasmid>
    </source>
</reference>
<feature type="region of interest" description="Disordered" evidence="1">
    <location>
        <begin position="1"/>
        <end position="25"/>
    </location>
</feature>
<accession>A0A4D6KGG5</accession>
<organism evidence="2 3">
    <name type="scientific">Halomicrobium mukohataei</name>
    <dbReference type="NCBI Taxonomy" id="57705"/>
    <lineage>
        <taxon>Archaea</taxon>
        <taxon>Methanobacteriati</taxon>
        <taxon>Methanobacteriota</taxon>
        <taxon>Stenosarchaea group</taxon>
        <taxon>Halobacteria</taxon>
        <taxon>Halobacteriales</taxon>
        <taxon>Haloarculaceae</taxon>
        <taxon>Halomicrobium</taxon>
    </lineage>
</organism>
<evidence type="ECO:0000313" key="2">
    <source>
        <dbReference type="EMBL" id="QCD67300.1"/>
    </source>
</evidence>
<name>A0A4D6KGG5_9EURY</name>
<keyword evidence="2" id="KW-0614">Plasmid</keyword>
<proteinExistence type="predicted"/>
<dbReference type="AlphaFoldDB" id="A0A4D6KGG5"/>
<evidence type="ECO:0000313" key="3">
    <source>
        <dbReference type="Proteomes" id="UP000297053"/>
    </source>
</evidence>
<dbReference type="EMBL" id="CP039376">
    <property type="protein sequence ID" value="QCD67300.1"/>
    <property type="molecule type" value="Genomic_DNA"/>
</dbReference>
<protein>
    <submittedName>
        <fullName evidence="2">Uncharacterized protein</fullName>
    </submittedName>
</protein>
<feature type="compositionally biased region" description="Basic and acidic residues" evidence="1">
    <location>
        <begin position="1"/>
        <end position="14"/>
    </location>
</feature>
<dbReference type="KEGG" id="halz:E5139_16295"/>
<evidence type="ECO:0000256" key="1">
    <source>
        <dbReference type="SAM" id="MobiDB-lite"/>
    </source>
</evidence>
<sequence length="197" mass="22632">MCESVDAGRRRDGAPRPVEGSTEMSEDGAYLVVVDYEDERERKRAEYLLDNWEDGTIESLDGMSRVVRDVDIDELYDQLAAKVPEEELSAYELNRVDTEATQVQATIDETFDDVEAERVEWAMESIMKKRKAVDQGSTTDGESLWAVYTKKGRAEIQYDIREREQNTVRLHVVIDGFGEAPEFLREFIEEEIGYMIA</sequence>